<dbReference type="Pfam" id="PF00249">
    <property type="entry name" value="Myb_DNA-binding"/>
    <property type="match status" value="1"/>
</dbReference>
<keyword evidence="5" id="KW-0804">Transcription</keyword>
<keyword evidence="6" id="KW-0539">Nucleus</keyword>
<protein>
    <submittedName>
        <fullName evidence="10">Myb proto-oncogene protein</fullName>
    </submittedName>
</protein>
<evidence type="ECO:0000256" key="1">
    <source>
        <dbReference type="ARBA" id="ARBA00004123"/>
    </source>
</evidence>
<proteinExistence type="predicted"/>
<accession>A0A4D6N1R3</accession>
<keyword evidence="3" id="KW-0805">Transcription regulation</keyword>
<dbReference type="GO" id="GO:0003677">
    <property type="term" value="F:DNA binding"/>
    <property type="evidence" value="ECO:0007669"/>
    <property type="project" value="UniProtKB-KW"/>
</dbReference>
<feature type="compositionally biased region" description="Basic and acidic residues" evidence="7">
    <location>
        <begin position="119"/>
        <end position="133"/>
    </location>
</feature>
<feature type="region of interest" description="Disordered" evidence="7">
    <location>
        <begin position="117"/>
        <end position="162"/>
    </location>
</feature>
<evidence type="ECO:0000313" key="10">
    <source>
        <dbReference type="EMBL" id="QCE07208.1"/>
    </source>
</evidence>
<feature type="domain" description="HTH myb-type" evidence="9">
    <location>
        <begin position="57"/>
        <end position="111"/>
    </location>
</feature>
<evidence type="ECO:0000256" key="2">
    <source>
        <dbReference type="ARBA" id="ARBA00022737"/>
    </source>
</evidence>
<comment type="subcellular location">
    <subcellularLocation>
        <location evidence="1">Nucleus</location>
    </subcellularLocation>
</comment>
<feature type="domain" description="HTH myb-type" evidence="9">
    <location>
        <begin position="9"/>
        <end position="32"/>
    </location>
</feature>
<dbReference type="EMBL" id="CP039353">
    <property type="protein sequence ID" value="QCE07208.1"/>
    <property type="molecule type" value="Genomic_DNA"/>
</dbReference>
<dbReference type="SUPFAM" id="SSF46689">
    <property type="entry name" value="Homeodomain-like"/>
    <property type="match status" value="1"/>
</dbReference>
<dbReference type="AlphaFoldDB" id="A0A4D6N1R3"/>
<feature type="domain" description="Myb-like" evidence="8">
    <location>
        <begin position="9"/>
        <end position="56"/>
    </location>
</feature>
<evidence type="ECO:0000256" key="5">
    <source>
        <dbReference type="ARBA" id="ARBA00023163"/>
    </source>
</evidence>
<dbReference type="Gene3D" id="1.10.10.60">
    <property type="entry name" value="Homeodomain-like"/>
    <property type="match status" value="2"/>
</dbReference>
<name>A0A4D6N1R3_VIGUN</name>
<keyword evidence="2" id="KW-0677">Repeat</keyword>
<evidence type="ECO:0000313" key="11">
    <source>
        <dbReference type="Proteomes" id="UP000501690"/>
    </source>
</evidence>
<sequence length="379" mass="43146">MGRHSCCYKQKLRKGLWSPEEDEKLLDYITKHCLLYTSRCLQRCGKSCRLRWINYLRPDLKRGAFSQEEENMIIELHAVLGNRWSQIAAQLPGRTDNEIKNLWNSCLKKKLRQRSIDPNTHKPLSEVENDKDMPPSTDKTNHKASLVDQPPKPLPSSERYPLEVSTSSTQELFLDRFAATSHDNSSCRPSDVVVGPYFSFHHFNYGNPNPSLSFIPPPTSSDLNNPTIPSSMLHSIFPTQVKLQSNHNPSISPDAVQNWESDNTNKSNAGMQFQSSTNFLDNTWGVAESTKVNVNKDAQVPLQTEQEDLKWSEYLNTPFILGNTPENQIQTSQSIYSEVKPETGFITDESCTGWHHPPPAFQLSDIYKQRFSVTFGQTL</sequence>
<dbReference type="PANTHER" id="PTHR47997">
    <property type="entry name" value="MYB DOMAIN PROTEIN 55"/>
    <property type="match status" value="1"/>
</dbReference>
<evidence type="ECO:0000259" key="9">
    <source>
        <dbReference type="PROSITE" id="PS51294"/>
    </source>
</evidence>
<dbReference type="CDD" id="cd00167">
    <property type="entry name" value="SANT"/>
    <property type="match status" value="2"/>
</dbReference>
<keyword evidence="4" id="KW-0238">DNA-binding</keyword>
<dbReference type="GO" id="GO:0005634">
    <property type="term" value="C:nucleus"/>
    <property type="evidence" value="ECO:0007669"/>
    <property type="project" value="UniProtKB-SubCell"/>
</dbReference>
<dbReference type="SMART" id="SM00717">
    <property type="entry name" value="SANT"/>
    <property type="match status" value="2"/>
</dbReference>
<dbReference type="PROSITE" id="PS50090">
    <property type="entry name" value="MYB_LIKE"/>
    <property type="match status" value="2"/>
</dbReference>
<gene>
    <name evidence="10" type="ORF">DEO72_LG9g2225</name>
</gene>
<evidence type="ECO:0000256" key="7">
    <source>
        <dbReference type="SAM" id="MobiDB-lite"/>
    </source>
</evidence>
<feature type="domain" description="Myb-like" evidence="8">
    <location>
        <begin position="57"/>
        <end position="107"/>
    </location>
</feature>
<dbReference type="PROSITE" id="PS51294">
    <property type="entry name" value="HTH_MYB"/>
    <property type="match status" value="2"/>
</dbReference>
<dbReference type="Proteomes" id="UP000501690">
    <property type="component" value="Linkage Group LG9"/>
</dbReference>
<dbReference type="InterPro" id="IPR001005">
    <property type="entry name" value="SANT/Myb"/>
</dbReference>
<dbReference type="InterPro" id="IPR009057">
    <property type="entry name" value="Homeodomain-like_sf"/>
</dbReference>
<dbReference type="FunFam" id="1.10.10.60:FF:000221">
    <property type="entry name" value="MYB transcription factor"/>
    <property type="match status" value="1"/>
</dbReference>
<evidence type="ECO:0000256" key="3">
    <source>
        <dbReference type="ARBA" id="ARBA00023015"/>
    </source>
</evidence>
<evidence type="ECO:0000256" key="6">
    <source>
        <dbReference type="ARBA" id="ARBA00023242"/>
    </source>
</evidence>
<dbReference type="InterPro" id="IPR051953">
    <property type="entry name" value="Plant_SW-associated_TFs"/>
</dbReference>
<dbReference type="InterPro" id="IPR017930">
    <property type="entry name" value="Myb_dom"/>
</dbReference>
<dbReference type="PANTHER" id="PTHR47997:SF75">
    <property type="entry name" value="MYB DOMAIN PROTEIN 55"/>
    <property type="match status" value="1"/>
</dbReference>
<reference evidence="10 11" key="1">
    <citation type="submission" date="2019-04" db="EMBL/GenBank/DDBJ databases">
        <title>An improved genome assembly and genetic linkage map for asparagus bean, Vigna unguiculata ssp. sesquipedialis.</title>
        <authorList>
            <person name="Xia Q."/>
            <person name="Zhang R."/>
            <person name="Dong Y."/>
        </authorList>
    </citation>
    <scope>NUCLEOTIDE SEQUENCE [LARGE SCALE GENOMIC DNA]</scope>
    <source>
        <tissue evidence="10">Leaf</tissue>
    </source>
</reference>
<evidence type="ECO:0000256" key="4">
    <source>
        <dbReference type="ARBA" id="ARBA00023125"/>
    </source>
</evidence>
<organism evidence="10 11">
    <name type="scientific">Vigna unguiculata</name>
    <name type="common">Cowpea</name>
    <dbReference type="NCBI Taxonomy" id="3917"/>
    <lineage>
        <taxon>Eukaryota</taxon>
        <taxon>Viridiplantae</taxon>
        <taxon>Streptophyta</taxon>
        <taxon>Embryophyta</taxon>
        <taxon>Tracheophyta</taxon>
        <taxon>Spermatophyta</taxon>
        <taxon>Magnoliopsida</taxon>
        <taxon>eudicotyledons</taxon>
        <taxon>Gunneridae</taxon>
        <taxon>Pentapetalae</taxon>
        <taxon>rosids</taxon>
        <taxon>fabids</taxon>
        <taxon>Fabales</taxon>
        <taxon>Fabaceae</taxon>
        <taxon>Papilionoideae</taxon>
        <taxon>50 kb inversion clade</taxon>
        <taxon>NPAAA clade</taxon>
        <taxon>indigoferoid/millettioid clade</taxon>
        <taxon>Phaseoleae</taxon>
        <taxon>Vigna</taxon>
    </lineage>
</organism>
<evidence type="ECO:0000259" key="8">
    <source>
        <dbReference type="PROSITE" id="PS50090"/>
    </source>
</evidence>
<keyword evidence="11" id="KW-1185">Reference proteome</keyword>